<dbReference type="AlphaFoldDB" id="A0A2T5YPX9"/>
<protein>
    <recommendedName>
        <fullName evidence="3">Nucleotide-diphospho-sugar transferase</fullName>
    </recommendedName>
</protein>
<gene>
    <name evidence="1" type="ORF">C8N40_102354</name>
</gene>
<evidence type="ECO:0008006" key="3">
    <source>
        <dbReference type="Google" id="ProtNLM"/>
    </source>
</evidence>
<accession>A0A2T5YPX9</accession>
<dbReference type="SUPFAM" id="SSF53448">
    <property type="entry name" value="Nucleotide-diphospho-sugar transferases"/>
    <property type="match status" value="1"/>
</dbReference>
<reference evidence="1 2" key="1">
    <citation type="submission" date="2018-04" db="EMBL/GenBank/DDBJ databases">
        <title>Genomic Encyclopedia of Archaeal and Bacterial Type Strains, Phase II (KMG-II): from individual species to whole genera.</title>
        <authorList>
            <person name="Goeker M."/>
        </authorList>
    </citation>
    <scope>NUCLEOTIDE SEQUENCE [LARGE SCALE GENOMIC DNA]</scope>
    <source>
        <strain evidence="1 2">DSM 100162</strain>
    </source>
</reference>
<evidence type="ECO:0000313" key="2">
    <source>
        <dbReference type="Proteomes" id="UP000244225"/>
    </source>
</evidence>
<organism evidence="1 2">
    <name type="scientific">Pontibacter mucosus</name>
    <dbReference type="NCBI Taxonomy" id="1649266"/>
    <lineage>
        <taxon>Bacteria</taxon>
        <taxon>Pseudomonadati</taxon>
        <taxon>Bacteroidota</taxon>
        <taxon>Cytophagia</taxon>
        <taxon>Cytophagales</taxon>
        <taxon>Hymenobacteraceae</taxon>
        <taxon>Pontibacter</taxon>
    </lineage>
</organism>
<name>A0A2T5YPX9_9BACT</name>
<dbReference type="InterPro" id="IPR029044">
    <property type="entry name" value="Nucleotide-diphossugar_trans"/>
</dbReference>
<dbReference type="RefSeq" id="WP_108210755.1">
    <property type="nucleotide sequence ID" value="NZ_QBKI01000002.1"/>
</dbReference>
<keyword evidence="2" id="KW-1185">Reference proteome</keyword>
<sequence>MSTAIPQEPLHTPVLLIIFNRAHTTQKVFDRIRQVKPTKLYVAADGARPHVATDAERCAETRRIVEQVDWDCEVKTLFQEQNLGCGVAPSRAISWLFEHEETGIILEDDCIPSKSFFWFCQELLEKYKHDTRVMHISGNNYLDGWRRDSDYSYYFSDKVNSWGWATWRRAWQLYDFHLGTFPELKQKGYLNGIFLNMLEEKYRLSKLEETFENIQKGDVWDYQWEFTVYSNSGLCIVPEVNLVRNIGFGEDATHTFNLHDKKAKVYEEEIAFPLRHPKFVIRDVESDRRNFNKMMRDKASAKLKAMFSFSL</sequence>
<comment type="caution">
    <text evidence="1">The sequence shown here is derived from an EMBL/GenBank/DDBJ whole genome shotgun (WGS) entry which is preliminary data.</text>
</comment>
<dbReference type="Gene3D" id="3.90.550.10">
    <property type="entry name" value="Spore Coat Polysaccharide Biosynthesis Protein SpsA, Chain A"/>
    <property type="match status" value="1"/>
</dbReference>
<dbReference type="Proteomes" id="UP000244225">
    <property type="component" value="Unassembled WGS sequence"/>
</dbReference>
<proteinExistence type="predicted"/>
<dbReference type="OrthoDB" id="9785375at2"/>
<dbReference type="EMBL" id="QBKI01000002">
    <property type="protein sequence ID" value="PTX21378.1"/>
    <property type="molecule type" value="Genomic_DNA"/>
</dbReference>
<evidence type="ECO:0000313" key="1">
    <source>
        <dbReference type="EMBL" id="PTX21378.1"/>
    </source>
</evidence>